<dbReference type="Proteomes" id="UP001152798">
    <property type="component" value="Chromosome 2"/>
</dbReference>
<organism evidence="2 3">
    <name type="scientific">Nezara viridula</name>
    <name type="common">Southern green stink bug</name>
    <name type="synonym">Cimex viridulus</name>
    <dbReference type="NCBI Taxonomy" id="85310"/>
    <lineage>
        <taxon>Eukaryota</taxon>
        <taxon>Metazoa</taxon>
        <taxon>Ecdysozoa</taxon>
        <taxon>Arthropoda</taxon>
        <taxon>Hexapoda</taxon>
        <taxon>Insecta</taxon>
        <taxon>Pterygota</taxon>
        <taxon>Neoptera</taxon>
        <taxon>Paraneoptera</taxon>
        <taxon>Hemiptera</taxon>
        <taxon>Heteroptera</taxon>
        <taxon>Panheteroptera</taxon>
        <taxon>Pentatomomorpha</taxon>
        <taxon>Pentatomoidea</taxon>
        <taxon>Pentatomidae</taxon>
        <taxon>Pentatominae</taxon>
        <taxon>Nezara</taxon>
    </lineage>
</organism>
<accession>A0A9P0ED23</accession>
<evidence type="ECO:0000313" key="3">
    <source>
        <dbReference type="Proteomes" id="UP001152798"/>
    </source>
</evidence>
<dbReference type="AlphaFoldDB" id="A0A9P0ED23"/>
<name>A0A9P0ED23_NEZVI</name>
<evidence type="ECO:0000256" key="1">
    <source>
        <dbReference type="SAM" id="MobiDB-lite"/>
    </source>
</evidence>
<gene>
    <name evidence="2" type="ORF">NEZAVI_LOCUS4801</name>
</gene>
<proteinExistence type="predicted"/>
<keyword evidence="3" id="KW-1185">Reference proteome</keyword>
<dbReference type="EMBL" id="OV725078">
    <property type="protein sequence ID" value="CAH1394270.1"/>
    <property type="molecule type" value="Genomic_DNA"/>
</dbReference>
<reference evidence="2" key="1">
    <citation type="submission" date="2022-01" db="EMBL/GenBank/DDBJ databases">
        <authorList>
            <person name="King R."/>
        </authorList>
    </citation>
    <scope>NUCLEOTIDE SEQUENCE</scope>
</reference>
<protein>
    <submittedName>
        <fullName evidence="2">Uncharacterized protein</fullName>
    </submittedName>
</protein>
<evidence type="ECO:0000313" key="2">
    <source>
        <dbReference type="EMBL" id="CAH1394270.1"/>
    </source>
</evidence>
<sequence>MCHLLQARRDGTQTGPPTARPRCLASAYTALLGENPTIMQAMLFRGSYRQEVIAEMKKDMYTGYIITLKEDHQRGIQYGP</sequence>
<feature type="region of interest" description="Disordered" evidence="1">
    <location>
        <begin position="1"/>
        <end position="20"/>
    </location>
</feature>